<feature type="domain" description="Importin N-terminal" evidence="4">
    <location>
        <begin position="23"/>
        <end position="76"/>
    </location>
</feature>
<dbReference type="GO" id="GO:0006606">
    <property type="term" value="P:protein import into nucleus"/>
    <property type="evidence" value="ECO:0007669"/>
    <property type="project" value="TreeGrafter"/>
</dbReference>
<sequence length="284" mass="32448">MDPNIYALVLDTLNRATSQNTENVLSNHSIDSNVRWLSVMCFKNGVDRYWRRNAPNAITDEEKEKLRIGLLTTNVLSEPFSQIAMQQAVLISKIARFDCPTSWASLVPELMGALKAPQPLVQHRSLLIFHHVVKALASKRLVGDRRTFQDLTNSVYPFILQLWHENTEAFLRQIQLGAATELITEPLEKALLCLRILRKLTVFGFKKPHDRKLLKGRGIYPLELCEKFIIHLTKVALGVLTLHPFSFAPQIKPALQFSLYYCFTEAGMALAYERFTIQCLNIIK</sequence>
<dbReference type="GO" id="GO:0031267">
    <property type="term" value="F:small GTPase binding"/>
    <property type="evidence" value="ECO:0007669"/>
    <property type="project" value="InterPro"/>
</dbReference>
<keyword evidence="3" id="KW-0539">Nucleus</keyword>
<dbReference type="InterPro" id="IPR016024">
    <property type="entry name" value="ARM-type_fold"/>
</dbReference>
<dbReference type="SUPFAM" id="SSF48371">
    <property type="entry name" value="ARM repeat"/>
    <property type="match status" value="1"/>
</dbReference>
<comment type="subcellular location">
    <subcellularLocation>
        <location evidence="1">Nucleus</location>
    </subcellularLocation>
</comment>
<dbReference type="EMBL" id="JTDY01005394">
    <property type="protein sequence ID" value="KOB67054.1"/>
    <property type="molecule type" value="Genomic_DNA"/>
</dbReference>
<dbReference type="Proteomes" id="UP000037510">
    <property type="component" value="Unassembled WGS sequence"/>
</dbReference>
<dbReference type="AlphaFoldDB" id="A0A0L7KVJ1"/>
<dbReference type="STRING" id="104452.A0A0L7KVJ1"/>
<dbReference type="PROSITE" id="PS50166">
    <property type="entry name" value="IMPORTIN_B_NT"/>
    <property type="match status" value="1"/>
</dbReference>
<dbReference type="PANTHER" id="PTHR10997:SF7">
    <property type="entry name" value="IMPORTIN-11"/>
    <property type="match status" value="1"/>
</dbReference>
<dbReference type="Pfam" id="PF03810">
    <property type="entry name" value="IBN_N"/>
    <property type="match status" value="1"/>
</dbReference>
<evidence type="ECO:0000256" key="3">
    <source>
        <dbReference type="ARBA" id="ARBA00023242"/>
    </source>
</evidence>
<evidence type="ECO:0000259" key="4">
    <source>
        <dbReference type="PROSITE" id="PS50166"/>
    </source>
</evidence>
<protein>
    <submittedName>
        <fullName evidence="5">Importin-11</fullName>
    </submittedName>
</protein>
<dbReference type="PANTHER" id="PTHR10997">
    <property type="entry name" value="IMPORTIN-7, 8, 11"/>
    <property type="match status" value="1"/>
</dbReference>
<accession>A0A0L7KVJ1</accession>
<dbReference type="Gene3D" id="1.25.10.10">
    <property type="entry name" value="Leucine-rich Repeat Variant"/>
    <property type="match status" value="1"/>
</dbReference>
<evidence type="ECO:0000256" key="2">
    <source>
        <dbReference type="ARBA" id="ARBA00022448"/>
    </source>
</evidence>
<organism evidence="5 6">
    <name type="scientific">Operophtera brumata</name>
    <name type="common">Winter moth</name>
    <name type="synonym">Phalaena brumata</name>
    <dbReference type="NCBI Taxonomy" id="104452"/>
    <lineage>
        <taxon>Eukaryota</taxon>
        <taxon>Metazoa</taxon>
        <taxon>Ecdysozoa</taxon>
        <taxon>Arthropoda</taxon>
        <taxon>Hexapoda</taxon>
        <taxon>Insecta</taxon>
        <taxon>Pterygota</taxon>
        <taxon>Neoptera</taxon>
        <taxon>Endopterygota</taxon>
        <taxon>Lepidoptera</taxon>
        <taxon>Glossata</taxon>
        <taxon>Ditrysia</taxon>
        <taxon>Geometroidea</taxon>
        <taxon>Geometridae</taxon>
        <taxon>Larentiinae</taxon>
        <taxon>Operophtera</taxon>
    </lineage>
</organism>
<keyword evidence="6" id="KW-1185">Reference proteome</keyword>
<evidence type="ECO:0000313" key="6">
    <source>
        <dbReference type="Proteomes" id="UP000037510"/>
    </source>
</evidence>
<comment type="caution">
    <text evidence="5">The sequence shown here is derived from an EMBL/GenBank/DDBJ whole genome shotgun (WGS) entry which is preliminary data.</text>
</comment>
<evidence type="ECO:0000313" key="5">
    <source>
        <dbReference type="EMBL" id="KOB67054.1"/>
    </source>
</evidence>
<dbReference type="GO" id="GO:0005829">
    <property type="term" value="C:cytosol"/>
    <property type="evidence" value="ECO:0007669"/>
    <property type="project" value="TreeGrafter"/>
</dbReference>
<proteinExistence type="predicted"/>
<dbReference type="InterPro" id="IPR011989">
    <property type="entry name" value="ARM-like"/>
</dbReference>
<feature type="non-terminal residue" evidence="5">
    <location>
        <position position="284"/>
    </location>
</feature>
<gene>
    <name evidence="5" type="ORF">OBRU01_10044</name>
</gene>
<keyword evidence="2" id="KW-0813">Transport</keyword>
<name>A0A0L7KVJ1_OPEBR</name>
<dbReference type="InterPro" id="IPR001494">
    <property type="entry name" value="Importin-beta_N"/>
</dbReference>
<reference evidence="5 6" key="1">
    <citation type="journal article" date="2015" name="Genome Biol. Evol.">
        <title>The genome of winter moth (Operophtera brumata) provides a genomic perspective on sexual dimorphism and phenology.</title>
        <authorList>
            <person name="Derks M.F."/>
            <person name="Smit S."/>
            <person name="Salis L."/>
            <person name="Schijlen E."/>
            <person name="Bossers A."/>
            <person name="Mateman C."/>
            <person name="Pijl A.S."/>
            <person name="de Ridder D."/>
            <person name="Groenen M.A."/>
            <person name="Visser M.E."/>
            <person name="Megens H.J."/>
        </authorList>
    </citation>
    <scope>NUCLEOTIDE SEQUENCE [LARGE SCALE GENOMIC DNA]</scope>
    <source>
        <strain evidence="5">WM2013NL</strain>
        <tissue evidence="5">Head and thorax</tissue>
    </source>
</reference>
<dbReference type="GO" id="GO:0005635">
    <property type="term" value="C:nuclear envelope"/>
    <property type="evidence" value="ECO:0007669"/>
    <property type="project" value="TreeGrafter"/>
</dbReference>
<evidence type="ECO:0000256" key="1">
    <source>
        <dbReference type="ARBA" id="ARBA00004123"/>
    </source>
</evidence>